<evidence type="ECO:0000256" key="1">
    <source>
        <dbReference type="ARBA" id="ARBA00004613"/>
    </source>
</evidence>
<dbReference type="Pfam" id="PF19030">
    <property type="entry name" value="TSP1_ADAMTS"/>
    <property type="match status" value="2"/>
</dbReference>
<accession>A0AA38IZ66</accession>
<dbReference type="PANTHER" id="PTHR13723">
    <property type="entry name" value="ADAMTS A DISINTEGRIN AND METALLOPROTEASE WITH THROMBOSPONDIN MOTIFS PROTEASE"/>
    <property type="match status" value="1"/>
</dbReference>
<dbReference type="Proteomes" id="UP001168821">
    <property type="component" value="Unassembled WGS sequence"/>
</dbReference>
<comment type="subcellular location">
    <subcellularLocation>
        <location evidence="1">Secreted</location>
    </subcellularLocation>
</comment>
<feature type="compositionally biased region" description="Basic residues" evidence="3">
    <location>
        <begin position="316"/>
        <end position="329"/>
    </location>
</feature>
<evidence type="ECO:0000256" key="3">
    <source>
        <dbReference type="SAM" id="MobiDB-lite"/>
    </source>
</evidence>
<dbReference type="InterPro" id="IPR050439">
    <property type="entry name" value="ADAMTS_ADAMTS-like"/>
</dbReference>
<evidence type="ECO:0000313" key="4">
    <source>
        <dbReference type="EMBL" id="KAJ3666030.1"/>
    </source>
</evidence>
<sequence length="329" mass="37407">MARAKMACAKVSLRQVGFAPKWLAPSRPRQVGRAKLAAPIFYGPDNPGYRYKYAEPSLDTSYTPSYHWEQNDWETCTVNCGGGNRIAKWNCVEKKTGIVSDSFCESLPEHDMLVVGCNWKPCKTKWKVGKWGKCHACKFKSGVRMREVECVKQNPHPGADDILVEDKECTESKPGTRELCNSHKKCKSKRYTDGLPDDMMEDVWKQIYFTGRYSRDVDKEERQDRAAHKRQYDKKLCDEENEKKAVHLNVGQIVKDRIPPEEIKVIEVPLKQSHLSLNLSDTAFETMGDQAGDSIDTSAAKIATGESAAKILKNSQRGKQKDRKRKEKT</sequence>
<organism evidence="4 5">
    <name type="scientific">Zophobas morio</name>
    <dbReference type="NCBI Taxonomy" id="2755281"/>
    <lineage>
        <taxon>Eukaryota</taxon>
        <taxon>Metazoa</taxon>
        <taxon>Ecdysozoa</taxon>
        <taxon>Arthropoda</taxon>
        <taxon>Hexapoda</taxon>
        <taxon>Insecta</taxon>
        <taxon>Pterygota</taxon>
        <taxon>Neoptera</taxon>
        <taxon>Endopterygota</taxon>
        <taxon>Coleoptera</taxon>
        <taxon>Polyphaga</taxon>
        <taxon>Cucujiformia</taxon>
        <taxon>Tenebrionidae</taxon>
        <taxon>Zophobas</taxon>
    </lineage>
</organism>
<name>A0AA38IZ66_9CUCU</name>
<dbReference type="EMBL" id="JALNTZ010000001">
    <property type="protein sequence ID" value="KAJ3666030.1"/>
    <property type="molecule type" value="Genomic_DNA"/>
</dbReference>
<keyword evidence="5" id="KW-1185">Reference proteome</keyword>
<dbReference type="InterPro" id="IPR036383">
    <property type="entry name" value="TSP1_rpt_sf"/>
</dbReference>
<dbReference type="SUPFAM" id="SSF82895">
    <property type="entry name" value="TSP-1 type 1 repeat"/>
    <property type="match status" value="1"/>
</dbReference>
<protein>
    <submittedName>
        <fullName evidence="4">Uncharacterized protein</fullName>
    </submittedName>
</protein>
<dbReference type="GO" id="GO:0031012">
    <property type="term" value="C:extracellular matrix"/>
    <property type="evidence" value="ECO:0007669"/>
    <property type="project" value="TreeGrafter"/>
</dbReference>
<keyword evidence="2" id="KW-0964">Secreted</keyword>
<dbReference type="GO" id="GO:0006508">
    <property type="term" value="P:proteolysis"/>
    <property type="evidence" value="ECO:0007669"/>
    <property type="project" value="TreeGrafter"/>
</dbReference>
<feature type="region of interest" description="Disordered" evidence="3">
    <location>
        <begin position="308"/>
        <end position="329"/>
    </location>
</feature>
<gene>
    <name evidence="4" type="ORF">Zmor_001487</name>
</gene>
<dbReference type="AlphaFoldDB" id="A0AA38IZ66"/>
<dbReference type="PANTHER" id="PTHR13723:SF200">
    <property type="entry name" value="ADAM METALLOPEPTIDASE WITH THROMBOSPONDIN TYPE 1 MOTIF B, ISOFORM B"/>
    <property type="match status" value="1"/>
</dbReference>
<dbReference type="InterPro" id="IPR000884">
    <property type="entry name" value="TSP1_rpt"/>
</dbReference>
<evidence type="ECO:0000256" key="2">
    <source>
        <dbReference type="ARBA" id="ARBA00022525"/>
    </source>
</evidence>
<dbReference type="PROSITE" id="PS50092">
    <property type="entry name" value="TSP1"/>
    <property type="match status" value="1"/>
</dbReference>
<dbReference type="GO" id="GO:0004222">
    <property type="term" value="F:metalloendopeptidase activity"/>
    <property type="evidence" value="ECO:0007669"/>
    <property type="project" value="TreeGrafter"/>
</dbReference>
<dbReference type="GO" id="GO:0030198">
    <property type="term" value="P:extracellular matrix organization"/>
    <property type="evidence" value="ECO:0007669"/>
    <property type="project" value="TreeGrafter"/>
</dbReference>
<dbReference type="GO" id="GO:0005576">
    <property type="term" value="C:extracellular region"/>
    <property type="evidence" value="ECO:0007669"/>
    <property type="project" value="UniProtKB-SubCell"/>
</dbReference>
<reference evidence="4" key="1">
    <citation type="journal article" date="2023" name="G3 (Bethesda)">
        <title>Whole genome assemblies of Zophobas morio and Tenebrio molitor.</title>
        <authorList>
            <person name="Kaur S."/>
            <person name="Stinson S.A."/>
            <person name="diCenzo G.C."/>
        </authorList>
    </citation>
    <scope>NUCLEOTIDE SEQUENCE</scope>
    <source>
        <strain evidence="4">QUZm001</strain>
    </source>
</reference>
<evidence type="ECO:0000313" key="5">
    <source>
        <dbReference type="Proteomes" id="UP001168821"/>
    </source>
</evidence>
<proteinExistence type="predicted"/>
<comment type="caution">
    <text evidence="4">The sequence shown here is derived from an EMBL/GenBank/DDBJ whole genome shotgun (WGS) entry which is preliminary data.</text>
</comment>